<evidence type="ECO:0000313" key="1">
    <source>
        <dbReference type="EMBL" id="MBP1995945.1"/>
    </source>
</evidence>
<dbReference type="Proteomes" id="UP001519287">
    <property type="component" value="Unassembled WGS sequence"/>
</dbReference>
<organism evidence="1 2">
    <name type="scientific">Paenibacillus eucommiae</name>
    <dbReference type="NCBI Taxonomy" id="1355755"/>
    <lineage>
        <taxon>Bacteria</taxon>
        <taxon>Bacillati</taxon>
        <taxon>Bacillota</taxon>
        <taxon>Bacilli</taxon>
        <taxon>Bacillales</taxon>
        <taxon>Paenibacillaceae</taxon>
        <taxon>Paenibacillus</taxon>
    </lineage>
</organism>
<dbReference type="EMBL" id="JAGGLB010000041">
    <property type="protein sequence ID" value="MBP1995945.1"/>
    <property type="molecule type" value="Genomic_DNA"/>
</dbReference>
<protein>
    <recommendedName>
        <fullName evidence="3">S-adenosylmethionine decarboxylase</fullName>
    </recommendedName>
</protein>
<proteinExistence type="predicted"/>
<reference evidence="1 2" key="1">
    <citation type="submission" date="2021-03" db="EMBL/GenBank/DDBJ databases">
        <title>Genomic Encyclopedia of Type Strains, Phase IV (KMG-IV): sequencing the most valuable type-strain genomes for metagenomic binning, comparative biology and taxonomic classification.</title>
        <authorList>
            <person name="Goeker M."/>
        </authorList>
    </citation>
    <scope>NUCLEOTIDE SEQUENCE [LARGE SCALE GENOMIC DNA]</scope>
    <source>
        <strain evidence="1 2">DSM 26048</strain>
    </source>
</reference>
<gene>
    <name evidence="1" type="ORF">J2Z66_007587</name>
</gene>
<name>A0ABS4J7X7_9BACL</name>
<keyword evidence="2" id="KW-1185">Reference proteome</keyword>
<sequence length="177" mass="19827">MKRRQAGKLAVYALVLVLLFWPLSQLLELFHTKTGSGDATHLLYQVSLFQMELLGGYLYQSSESADTAGLDGLKQSLYSAGYTHERLQLAVGTERLAPLLSVNQLMQYVLRLQVGGNRPLRAEEKQALQEASAQFQDLYDVYEALMSSGSSIISSQNNKLIKQDEAIDEMIRKKLLQ</sequence>
<comment type="caution">
    <text evidence="1">The sequence shown here is derived from an EMBL/GenBank/DDBJ whole genome shotgun (WGS) entry which is preliminary data.</text>
</comment>
<accession>A0ABS4J7X7</accession>
<evidence type="ECO:0008006" key="3">
    <source>
        <dbReference type="Google" id="ProtNLM"/>
    </source>
</evidence>
<evidence type="ECO:0000313" key="2">
    <source>
        <dbReference type="Proteomes" id="UP001519287"/>
    </source>
</evidence>